<evidence type="ECO:0000256" key="2">
    <source>
        <dbReference type="ARBA" id="ARBA00023015"/>
    </source>
</evidence>
<dbReference type="Gene3D" id="3.40.190.290">
    <property type="match status" value="1"/>
</dbReference>
<comment type="caution">
    <text evidence="6">The sequence shown here is derived from an EMBL/GenBank/DDBJ whole genome shotgun (WGS) entry which is preliminary data.</text>
</comment>
<dbReference type="eggNOG" id="COG0583">
    <property type="taxonomic scope" value="Bacteria"/>
</dbReference>
<evidence type="ECO:0000259" key="5">
    <source>
        <dbReference type="PROSITE" id="PS50931"/>
    </source>
</evidence>
<keyword evidence="2" id="KW-0805">Transcription regulation</keyword>
<evidence type="ECO:0000256" key="4">
    <source>
        <dbReference type="ARBA" id="ARBA00023163"/>
    </source>
</evidence>
<proteinExistence type="inferred from homology"/>
<accession>A6BGE2</accession>
<dbReference type="InterPro" id="IPR005119">
    <property type="entry name" value="LysR_subst-bd"/>
</dbReference>
<dbReference type="PRINTS" id="PR00039">
    <property type="entry name" value="HTHLYSR"/>
</dbReference>
<dbReference type="Proteomes" id="UP000004016">
    <property type="component" value="Unassembled WGS sequence"/>
</dbReference>
<dbReference type="GO" id="GO:0032993">
    <property type="term" value="C:protein-DNA complex"/>
    <property type="evidence" value="ECO:0007669"/>
    <property type="project" value="TreeGrafter"/>
</dbReference>
<organism evidence="6 7">
    <name type="scientific">Dorea longicatena DSM 13814</name>
    <dbReference type="NCBI Taxonomy" id="411462"/>
    <lineage>
        <taxon>Bacteria</taxon>
        <taxon>Bacillati</taxon>
        <taxon>Bacillota</taxon>
        <taxon>Clostridia</taxon>
        <taxon>Lachnospirales</taxon>
        <taxon>Lachnospiraceae</taxon>
        <taxon>Dorea</taxon>
    </lineage>
</organism>
<dbReference type="PANTHER" id="PTHR30346">
    <property type="entry name" value="TRANSCRIPTIONAL DUAL REGULATOR HCAR-RELATED"/>
    <property type="match status" value="1"/>
</dbReference>
<evidence type="ECO:0000256" key="3">
    <source>
        <dbReference type="ARBA" id="ARBA00023125"/>
    </source>
</evidence>
<evidence type="ECO:0000256" key="1">
    <source>
        <dbReference type="ARBA" id="ARBA00009437"/>
    </source>
</evidence>
<dbReference type="FunFam" id="1.10.10.10:FF:000001">
    <property type="entry name" value="LysR family transcriptional regulator"/>
    <property type="match status" value="1"/>
</dbReference>
<comment type="similarity">
    <text evidence="1">Belongs to the LysR transcriptional regulatory family.</text>
</comment>
<gene>
    <name evidence="6" type="ORF">DORLON_01364</name>
</gene>
<feature type="domain" description="HTH lysR-type" evidence="5">
    <location>
        <begin position="39"/>
        <end position="96"/>
    </location>
</feature>
<dbReference type="SUPFAM" id="SSF46785">
    <property type="entry name" value="Winged helix' DNA-binding domain"/>
    <property type="match status" value="1"/>
</dbReference>
<dbReference type="EMBL" id="AAXB02000005">
    <property type="protein sequence ID" value="EDM63353.1"/>
    <property type="molecule type" value="Genomic_DNA"/>
</dbReference>
<dbReference type="Gene3D" id="1.10.10.10">
    <property type="entry name" value="Winged helix-like DNA-binding domain superfamily/Winged helix DNA-binding domain"/>
    <property type="match status" value="1"/>
</dbReference>
<reference evidence="6 7" key="2">
    <citation type="submission" date="2007-04" db="EMBL/GenBank/DDBJ databases">
        <title>Draft genome sequence of Dorea longicatena (DSM 13814).</title>
        <authorList>
            <person name="Sudarsanam P."/>
            <person name="Ley R."/>
            <person name="Guruge J."/>
            <person name="Turnbaugh P.J."/>
            <person name="Mahowald M."/>
            <person name="Liep D."/>
            <person name="Gordon J."/>
        </authorList>
    </citation>
    <scope>NUCLEOTIDE SEQUENCE [LARGE SCALE GENOMIC DNA]</scope>
    <source>
        <strain evidence="6 7">DSM 13814</strain>
    </source>
</reference>
<reference evidence="6 7" key="1">
    <citation type="submission" date="2007-03" db="EMBL/GenBank/DDBJ databases">
        <authorList>
            <person name="Fulton L."/>
            <person name="Clifton S."/>
            <person name="Fulton B."/>
            <person name="Xu J."/>
            <person name="Minx P."/>
            <person name="Pepin K.H."/>
            <person name="Johnson M."/>
            <person name="Thiruvilangam P."/>
            <person name="Bhonagiri V."/>
            <person name="Nash W.E."/>
            <person name="Mardis E.R."/>
            <person name="Wilson R.K."/>
        </authorList>
    </citation>
    <scope>NUCLEOTIDE SEQUENCE [LARGE SCALE GENOMIC DNA]</scope>
    <source>
        <strain evidence="6 7">DSM 13814</strain>
    </source>
</reference>
<protein>
    <submittedName>
        <fullName evidence="6">Transcriptional regulator, LysR family</fullName>
    </submittedName>
</protein>
<dbReference type="Pfam" id="PF03466">
    <property type="entry name" value="LysR_substrate"/>
    <property type="match status" value="1"/>
</dbReference>
<dbReference type="InterPro" id="IPR036390">
    <property type="entry name" value="WH_DNA-bd_sf"/>
</dbReference>
<keyword evidence="3" id="KW-0238">DNA-binding</keyword>
<evidence type="ECO:0000313" key="7">
    <source>
        <dbReference type="Proteomes" id="UP000004016"/>
    </source>
</evidence>
<dbReference type="GO" id="GO:0003677">
    <property type="term" value="F:DNA binding"/>
    <property type="evidence" value="ECO:0007669"/>
    <property type="project" value="UniProtKB-KW"/>
</dbReference>
<dbReference type="SUPFAM" id="SSF53850">
    <property type="entry name" value="Periplasmic binding protein-like II"/>
    <property type="match status" value="1"/>
</dbReference>
<dbReference type="PANTHER" id="PTHR30346:SF0">
    <property type="entry name" value="HCA OPERON TRANSCRIPTIONAL ACTIVATOR HCAR"/>
    <property type="match status" value="1"/>
</dbReference>
<name>A6BGE2_9FIRM</name>
<dbReference type="Pfam" id="PF00126">
    <property type="entry name" value="HTH_1"/>
    <property type="match status" value="1"/>
</dbReference>
<dbReference type="HOGENOM" id="CLU_039613_13_0_9"/>
<sequence length="333" mass="38486">MSQLRQTLENENALDEFDRIVFESISDDLKSQRGVNYMMYNPQLDTFICVVEAGSFSKAAEELYISAPAVIKQINSLENSLNLQLFERTHRGLIITEAGKSLYQDAKYLIQYSKESLIRAQEAMNHNEEIIRVGISPMTPPEVFVELWPKIQKIYPEMKFKLITFENTPENAREILANMGKNIDVIAGIFDETMLELRGCDGTEISREPFCVAVSIHHRLAKKEKITLDDLAGENLMLMQRGWSYYGDMLRDDMMKNHPEINIVDFNLYNVEAFNRCENNNEVLLAFKSWESVHPLIRIIPVEWDYTMPFGILHSKKPSIKVKRLINAINKVK</sequence>
<evidence type="ECO:0000313" key="6">
    <source>
        <dbReference type="EMBL" id="EDM63353.1"/>
    </source>
</evidence>
<dbReference type="InterPro" id="IPR036388">
    <property type="entry name" value="WH-like_DNA-bd_sf"/>
</dbReference>
<keyword evidence="4" id="KW-0804">Transcription</keyword>
<dbReference type="InterPro" id="IPR000847">
    <property type="entry name" value="LysR_HTH_N"/>
</dbReference>
<dbReference type="GO" id="GO:0003700">
    <property type="term" value="F:DNA-binding transcription factor activity"/>
    <property type="evidence" value="ECO:0007669"/>
    <property type="project" value="InterPro"/>
</dbReference>
<dbReference type="PROSITE" id="PS50931">
    <property type="entry name" value="HTH_LYSR"/>
    <property type="match status" value="1"/>
</dbReference>
<dbReference type="AlphaFoldDB" id="A6BGE2"/>